<evidence type="ECO:0000313" key="3">
    <source>
        <dbReference type="EMBL" id="NXA04048.1"/>
    </source>
</evidence>
<evidence type="ECO:0000256" key="2">
    <source>
        <dbReference type="ARBA" id="ARBA00022737"/>
    </source>
</evidence>
<dbReference type="Proteomes" id="UP000589485">
    <property type="component" value="Unassembled WGS sequence"/>
</dbReference>
<accession>A0A7K7SHU6</accession>
<proteinExistence type="predicted"/>
<protein>
    <submittedName>
        <fullName evidence="3">C2TA protein</fullName>
    </submittedName>
</protein>
<dbReference type="GO" id="GO:0045348">
    <property type="term" value="P:positive regulation of MHC class II biosynthetic process"/>
    <property type="evidence" value="ECO:0007669"/>
    <property type="project" value="TreeGrafter"/>
</dbReference>
<dbReference type="GO" id="GO:0045345">
    <property type="term" value="P:positive regulation of MHC class I biosynthetic process"/>
    <property type="evidence" value="ECO:0007669"/>
    <property type="project" value="TreeGrafter"/>
</dbReference>
<sequence>MDSIFVPENGYLDLLHSDIDPLHLYPFLDPKPPGDGEGDFTTDVEVDASNYEQLNNMDFLSTMENGENGDGSYLCPNTTDAYAKIAELVEYVLKDQQEKQVEDVFAGNLILDETAAENTEKFHDLKMQKCHKRTFLGSAESCLDASEPKYRRTVPAVSSGNGSFLALPLNSHPGSCTSLTDQHLSFPVPTIHGLERNFVIPGMYSTATDGHLYIG</sequence>
<name>A0A7K7SHU6_9TYRA</name>
<feature type="non-terminal residue" evidence="3">
    <location>
        <position position="215"/>
    </location>
</feature>
<keyword evidence="1" id="KW-0433">Leucine-rich repeat</keyword>
<organism evidence="3 4">
    <name type="scientific">Sapayoa aenigma</name>
    <name type="common">broad-billed sapayoa</name>
    <dbReference type="NCBI Taxonomy" id="239371"/>
    <lineage>
        <taxon>Eukaryota</taxon>
        <taxon>Metazoa</taxon>
        <taxon>Chordata</taxon>
        <taxon>Craniata</taxon>
        <taxon>Vertebrata</taxon>
        <taxon>Euteleostomi</taxon>
        <taxon>Archelosauria</taxon>
        <taxon>Archosauria</taxon>
        <taxon>Dinosauria</taxon>
        <taxon>Saurischia</taxon>
        <taxon>Theropoda</taxon>
        <taxon>Coelurosauria</taxon>
        <taxon>Aves</taxon>
        <taxon>Neognathae</taxon>
        <taxon>Neoaves</taxon>
        <taxon>Telluraves</taxon>
        <taxon>Australaves</taxon>
        <taxon>Passeriformes</taxon>
        <taxon>Tyrannidae</taxon>
        <taxon>Sapayoa</taxon>
    </lineage>
</organism>
<comment type="caution">
    <text evidence="3">The sequence shown here is derived from an EMBL/GenBank/DDBJ whole genome shotgun (WGS) entry which is preliminary data.</text>
</comment>
<dbReference type="PANTHER" id="PTHR47189">
    <property type="entry name" value="MHC CLASS II TRANSACTIVATOR"/>
    <property type="match status" value="1"/>
</dbReference>
<dbReference type="AlphaFoldDB" id="A0A7K7SHU6"/>
<dbReference type="EMBL" id="VZSY01000015">
    <property type="protein sequence ID" value="NXA04048.1"/>
    <property type="molecule type" value="Genomic_DNA"/>
</dbReference>
<keyword evidence="2" id="KW-0677">Repeat</keyword>
<evidence type="ECO:0000256" key="1">
    <source>
        <dbReference type="ARBA" id="ARBA00022614"/>
    </source>
</evidence>
<dbReference type="OrthoDB" id="120976at2759"/>
<gene>
    <name evidence="3" type="primary">Ciita_1</name>
    <name evidence="3" type="ORF">SAPAEN_R07581</name>
</gene>
<keyword evidence="4" id="KW-1185">Reference proteome</keyword>
<feature type="non-terminal residue" evidence="3">
    <location>
        <position position="1"/>
    </location>
</feature>
<evidence type="ECO:0000313" key="4">
    <source>
        <dbReference type="Proteomes" id="UP000589485"/>
    </source>
</evidence>
<dbReference type="GO" id="GO:0045944">
    <property type="term" value="P:positive regulation of transcription by RNA polymerase II"/>
    <property type="evidence" value="ECO:0007669"/>
    <property type="project" value="TreeGrafter"/>
</dbReference>
<dbReference type="PANTHER" id="PTHR47189:SF1">
    <property type="entry name" value="MHC CLASS II TRANSACTIVATOR"/>
    <property type="match status" value="1"/>
</dbReference>
<reference evidence="3 4" key="1">
    <citation type="submission" date="2019-09" db="EMBL/GenBank/DDBJ databases">
        <title>Bird 10,000 Genomes (B10K) Project - Family phase.</title>
        <authorList>
            <person name="Zhang G."/>
        </authorList>
    </citation>
    <scope>NUCLEOTIDE SEQUENCE [LARGE SCALE GENOMIC DNA]</scope>
    <source>
        <strain evidence="3">B10K-DU-030-41</strain>
        <tissue evidence="3">Muscle</tissue>
    </source>
</reference>